<dbReference type="Gene3D" id="2.60.40.10">
    <property type="entry name" value="Immunoglobulins"/>
    <property type="match status" value="1"/>
</dbReference>
<evidence type="ECO:0008006" key="10">
    <source>
        <dbReference type="Google" id="ProtNLM"/>
    </source>
</evidence>
<dbReference type="CDD" id="cd00063">
    <property type="entry name" value="FN3"/>
    <property type="match status" value="1"/>
</dbReference>
<dbReference type="InterPro" id="IPR000408">
    <property type="entry name" value="Reg_chr_condens"/>
</dbReference>
<dbReference type="Proteomes" id="UP000609323">
    <property type="component" value="Unassembled WGS sequence"/>
</dbReference>
<feature type="region of interest" description="Disordered" evidence="4">
    <location>
        <begin position="829"/>
        <end position="859"/>
    </location>
</feature>
<dbReference type="InterPro" id="IPR036116">
    <property type="entry name" value="FN3_sf"/>
</dbReference>
<dbReference type="SUPFAM" id="SSF50965">
    <property type="entry name" value="Galactose oxidase, central domain"/>
    <property type="match status" value="1"/>
</dbReference>
<dbReference type="Pfam" id="PF00415">
    <property type="entry name" value="RCC1"/>
    <property type="match status" value="3"/>
</dbReference>
<dbReference type="Pfam" id="PF13205">
    <property type="entry name" value="Big_5"/>
    <property type="match status" value="1"/>
</dbReference>
<dbReference type="Pfam" id="PF25390">
    <property type="entry name" value="WD40_RLD"/>
    <property type="match status" value="1"/>
</dbReference>
<keyword evidence="9" id="KW-1185">Reference proteome</keyword>
<keyword evidence="2 5" id="KW-0732">Signal</keyword>
<dbReference type="InterPro" id="IPR011043">
    <property type="entry name" value="Gal_Oxase/kelch_b-propeller"/>
</dbReference>
<name>A0ABQ1GKL2_9BACL</name>
<dbReference type="InterPro" id="IPR003961">
    <property type="entry name" value="FN3_dom"/>
</dbReference>
<evidence type="ECO:0000259" key="7">
    <source>
        <dbReference type="PROSITE" id="PS51272"/>
    </source>
</evidence>
<dbReference type="RefSeq" id="WP_094092665.1">
    <property type="nucleotide sequence ID" value="NZ_BMHF01000013.1"/>
</dbReference>
<dbReference type="Pfam" id="PF00395">
    <property type="entry name" value="SLH"/>
    <property type="match status" value="3"/>
</dbReference>
<dbReference type="Gene3D" id="2.60.40.4270">
    <property type="entry name" value="Listeria-Bacteroides repeat domain"/>
    <property type="match status" value="1"/>
</dbReference>
<dbReference type="SUPFAM" id="SSF50985">
    <property type="entry name" value="RCC1/BLIP-II"/>
    <property type="match status" value="1"/>
</dbReference>
<dbReference type="PROSITE" id="PS50012">
    <property type="entry name" value="RCC1_3"/>
    <property type="match status" value="7"/>
</dbReference>
<comment type="subcellular location">
    <subcellularLocation>
        <location evidence="1">Cell envelope</location>
    </subcellularLocation>
</comment>
<dbReference type="InterPro" id="IPR009091">
    <property type="entry name" value="RCC1/BLIP-II"/>
</dbReference>
<dbReference type="PROSITE" id="PS00626">
    <property type="entry name" value="RCC1_2"/>
    <property type="match status" value="2"/>
</dbReference>
<protein>
    <recommendedName>
        <fullName evidence="10">Alpha-tubulin suppressor</fullName>
    </recommendedName>
</protein>
<dbReference type="InterPro" id="IPR058923">
    <property type="entry name" value="RCC1-like_dom"/>
</dbReference>
<keyword evidence="3" id="KW-0677">Repeat</keyword>
<evidence type="ECO:0000256" key="4">
    <source>
        <dbReference type="SAM" id="MobiDB-lite"/>
    </source>
</evidence>
<evidence type="ECO:0000313" key="8">
    <source>
        <dbReference type="EMBL" id="GGA45532.1"/>
    </source>
</evidence>
<accession>A0ABQ1GKL2</accession>
<dbReference type="InterPro" id="IPR013783">
    <property type="entry name" value="Ig-like_fold"/>
</dbReference>
<comment type="caution">
    <text evidence="8">The sequence shown here is derived from an EMBL/GenBank/DDBJ whole genome shotgun (WGS) entry which is preliminary data.</text>
</comment>
<dbReference type="SMART" id="SM00060">
    <property type="entry name" value="FN3"/>
    <property type="match status" value="1"/>
</dbReference>
<dbReference type="Pfam" id="PF09479">
    <property type="entry name" value="Flg_new"/>
    <property type="match status" value="1"/>
</dbReference>
<dbReference type="PROSITE" id="PS50853">
    <property type="entry name" value="FN3"/>
    <property type="match status" value="1"/>
</dbReference>
<feature type="domain" description="SLH" evidence="7">
    <location>
        <begin position="1241"/>
        <end position="1303"/>
    </location>
</feature>
<proteinExistence type="predicted"/>
<dbReference type="InterPro" id="IPR025883">
    <property type="entry name" value="Cadherin-like_domain"/>
</dbReference>
<dbReference type="InterPro" id="IPR013378">
    <property type="entry name" value="InlB-like_B-rpt"/>
</dbReference>
<dbReference type="InterPro" id="IPR032812">
    <property type="entry name" value="SbsA_Ig"/>
</dbReference>
<feature type="domain" description="SLH" evidence="7">
    <location>
        <begin position="1178"/>
        <end position="1237"/>
    </location>
</feature>
<dbReference type="PANTHER" id="PTHR22870">
    <property type="entry name" value="REGULATOR OF CHROMOSOME CONDENSATION"/>
    <property type="match status" value="1"/>
</dbReference>
<gene>
    <name evidence="8" type="ORF">GCM10010917_33560</name>
</gene>
<sequence>MRRWMQTAVRAALAIMLTIQDGGLLTPGPVSAAAAAEAPTAPQLKAGYYHSVSLISSGTVYTWGQDSYGQLGNNSTVSGIASPVMVKKLTGIVDVDSGVRSSMALKQDGTVWMWGGNMNGQLGIGSTANSSVPVQVPGLRSISAISGGVGYHSMALTSDGTVWTWGKNDSGELGDGTQIQRDTPVQVAGLTDVKAIAAGGYFSLALKNDGTVWAWGVNENGELGDGSGQDQYTPVQVSGLSGVQSIAAGGSFALALKEDGTVWTWGENKYAQLGDGTRTNRTTPVQASNLEHITAIAGGGYHSLALDDNGNVWGWGDNSQGQLGQGNKTLTTRPLQVAGITGVKLIAAGGFHSLAMRKDGVVWGWGLNTSGQLGTGNAESQLAPVQTRAVLDTTPPDTGGGLPAASDLSEDAMTISWPAATDNLLNQEELQYQLYWSEWSDLDTVSLVENNGTPVGDYAENQLFRRVSGLTPGMPYYFYVIVRDGAGLKSVYNVLEASISMPAIYTVTYAGNGNTEGEAPVDGALYAQGAQLIVPGNSGGLAKTGSVFGGWNTEPDGSGIHYAPGDQLTIGTDNMILYAQWVPVSGAETLTAESFSPLNKADGVPVDTDITLTFNQPVSGVSGKKVVVKQVADGQTAAELDAGDSAQVQISDAIVTFHIPHSLAFETAYYIEIEPGAFTNAEGKDYDGMQGVDGWSFTTATGDMDPGGPGTGPFDTALSSLSLRTVSGPVRLAPAFDRNRYDYSAEAAFAAAAVTIAGEVYDNRVSVTASVYNGSGSEEPAAGPVGMVPGVPSPAFPLAVGANRIELTVAAPDTSVSKYTIFLTRAAESSPDQPPVVLPPSGGDPVPERSAPQPPPIAEPQDVQVLLNGSQTPELGGVASSSTAEVDGRTVANVKLDAIKLQGVLSTLGTAENPDVAIASLQAADQFRFELPEALLATLRSSPGGTMELKTPFGGLQIPFSELGALGPDNLQEEAEGSAEGGVTVLLSRSGQDTLERMRGAAGQAGLALMGEPLDIAVQISDRSGAAELSGFGTYVALEIPLLAGDAADGATGWNKTNSPADPTAAVILQPDGSLFPVPVFISGDTAQISSLSTGSFMLVQKRVEFSDVPAGHFAEKAVYDLASRLIMQGYQVNEPIAGLSEGADQFEPGQPVTRAEFAQVIVRALGLAGEAPQSPSFADVEPGAWYAAATDLAQQYGILQGYADGTYRPENVLTRQEAMAIIARSMKLAGVEIKAEAQELNGFADGKLVSAWAQPAAAALVKAGIIAGNGSELQPFDPITRGELAVMIRRLLIQTSLINGDD</sequence>
<feature type="domain" description="Fibronectin type-III" evidence="6">
    <location>
        <begin position="399"/>
        <end position="503"/>
    </location>
</feature>
<dbReference type="EMBL" id="BMHF01000013">
    <property type="protein sequence ID" value="GGA45532.1"/>
    <property type="molecule type" value="Genomic_DNA"/>
</dbReference>
<evidence type="ECO:0000259" key="6">
    <source>
        <dbReference type="PROSITE" id="PS50853"/>
    </source>
</evidence>
<evidence type="ECO:0000256" key="5">
    <source>
        <dbReference type="SAM" id="SignalP"/>
    </source>
</evidence>
<feature type="chain" id="PRO_5046456177" description="Alpha-tubulin suppressor" evidence="5">
    <location>
        <begin position="33"/>
        <end position="1303"/>
    </location>
</feature>
<dbReference type="InterPro" id="IPR042229">
    <property type="entry name" value="Listeria/Bacterioides_rpt_sf"/>
</dbReference>
<dbReference type="Gene3D" id="2.130.10.30">
    <property type="entry name" value="Regulator of chromosome condensation 1/beta-lactamase-inhibitor protein II"/>
    <property type="match status" value="2"/>
</dbReference>
<dbReference type="PROSITE" id="PS51272">
    <property type="entry name" value="SLH"/>
    <property type="match status" value="3"/>
</dbReference>
<evidence type="ECO:0000256" key="1">
    <source>
        <dbReference type="ARBA" id="ARBA00004196"/>
    </source>
</evidence>
<evidence type="ECO:0000313" key="9">
    <source>
        <dbReference type="Proteomes" id="UP000609323"/>
    </source>
</evidence>
<dbReference type="PRINTS" id="PR00633">
    <property type="entry name" value="RCCNDNSATION"/>
</dbReference>
<evidence type="ECO:0000256" key="2">
    <source>
        <dbReference type="ARBA" id="ARBA00022729"/>
    </source>
</evidence>
<dbReference type="SUPFAM" id="SSF49265">
    <property type="entry name" value="Fibronectin type III"/>
    <property type="match status" value="1"/>
</dbReference>
<dbReference type="InterPro" id="IPR051210">
    <property type="entry name" value="Ub_ligase/GEF_domain"/>
</dbReference>
<dbReference type="InterPro" id="IPR001119">
    <property type="entry name" value="SLH_dom"/>
</dbReference>
<organism evidence="8 9">
    <name type="scientific">Paenibacillus physcomitrellae</name>
    <dbReference type="NCBI Taxonomy" id="1619311"/>
    <lineage>
        <taxon>Bacteria</taxon>
        <taxon>Bacillati</taxon>
        <taxon>Bacillota</taxon>
        <taxon>Bacilli</taxon>
        <taxon>Bacillales</taxon>
        <taxon>Paenibacillaceae</taxon>
        <taxon>Paenibacillus</taxon>
    </lineage>
</organism>
<evidence type="ECO:0000256" key="3">
    <source>
        <dbReference type="ARBA" id="ARBA00022737"/>
    </source>
</evidence>
<dbReference type="Pfam" id="PF12733">
    <property type="entry name" value="Cadherin-like"/>
    <property type="match status" value="1"/>
</dbReference>
<dbReference type="PANTHER" id="PTHR22870:SF408">
    <property type="entry name" value="OS09G0560450 PROTEIN"/>
    <property type="match status" value="1"/>
</dbReference>
<feature type="signal peptide" evidence="5">
    <location>
        <begin position="1"/>
        <end position="32"/>
    </location>
</feature>
<reference evidence="9" key="1">
    <citation type="journal article" date="2019" name="Int. J. Syst. Evol. Microbiol.">
        <title>The Global Catalogue of Microorganisms (GCM) 10K type strain sequencing project: providing services to taxonomists for standard genome sequencing and annotation.</title>
        <authorList>
            <consortium name="The Broad Institute Genomics Platform"/>
            <consortium name="The Broad Institute Genome Sequencing Center for Infectious Disease"/>
            <person name="Wu L."/>
            <person name="Ma J."/>
        </authorList>
    </citation>
    <scope>NUCLEOTIDE SEQUENCE [LARGE SCALE GENOMIC DNA]</scope>
    <source>
        <strain evidence="9">CGMCC 1.15044</strain>
    </source>
</reference>
<feature type="domain" description="SLH" evidence="7">
    <location>
        <begin position="1102"/>
        <end position="1176"/>
    </location>
</feature>